<dbReference type="InterPro" id="IPR036397">
    <property type="entry name" value="RNaseH_sf"/>
</dbReference>
<evidence type="ECO:0000259" key="2">
    <source>
        <dbReference type="PROSITE" id="PS50994"/>
    </source>
</evidence>
<organism evidence="3">
    <name type="scientific">Tanacetum cinerariifolium</name>
    <name type="common">Dalmatian daisy</name>
    <name type="synonym">Chrysanthemum cinerariifolium</name>
    <dbReference type="NCBI Taxonomy" id="118510"/>
    <lineage>
        <taxon>Eukaryota</taxon>
        <taxon>Viridiplantae</taxon>
        <taxon>Streptophyta</taxon>
        <taxon>Embryophyta</taxon>
        <taxon>Tracheophyta</taxon>
        <taxon>Spermatophyta</taxon>
        <taxon>Magnoliopsida</taxon>
        <taxon>eudicotyledons</taxon>
        <taxon>Gunneridae</taxon>
        <taxon>Pentapetalae</taxon>
        <taxon>asterids</taxon>
        <taxon>campanulids</taxon>
        <taxon>Asterales</taxon>
        <taxon>Asteraceae</taxon>
        <taxon>Asteroideae</taxon>
        <taxon>Anthemideae</taxon>
        <taxon>Anthemidinae</taxon>
        <taxon>Tanacetum</taxon>
    </lineage>
</organism>
<dbReference type="GO" id="GO:0015074">
    <property type="term" value="P:DNA integration"/>
    <property type="evidence" value="ECO:0007669"/>
    <property type="project" value="InterPro"/>
</dbReference>
<dbReference type="EMBL" id="BKCJ010478547">
    <property type="protein sequence ID" value="GFA73823.1"/>
    <property type="molecule type" value="Genomic_DNA"/>
</dbReference>
<proteinExistence type="predicted"/>
<dbReference type="Pfam" id="PF13976">
    <property type="entry name" value="gag_pre-integrs"/>
    <property type="match status" value="1"/>
</dbReference>
<dbReference type="SUPFAM" id="SSF53098">
    <property type="entry name" value="Ribonuclease H-like"/>
    <property type="match status" value="1"/>
</dbReference>
<name>A0A699K829_TANCI</name>
<dbReference type="InterPro" id="IPR001584">
    <property type="entry name" value="Integrase_cat-core"/>
</dbReference>
<feature type="region of interest" description="Disordered" evidence="1">
    <location>
        <begin position="232"/>
        <end position="253"/>
    </location>
</feature>
<dbReference type="AlphaFoldDB" id="A0A699K829"/>
<dbReference type="PANTHER" id="PTHR42648">
    <property type="entry name" value="TRANSPOSASE, PUTATIVE-RELATED"/>
    <property type="match status" value="1"/>
</dbReference>
<feature type="region of interest" description="Disordered" evidence="1">
    <location>
        <begin position="284"/>
        <end position="311"/>
    </location>
</feature>
<dbReference type="PANTHER" id="PTHR42648:SF32">
    <property type="entry name" value="RIBONUCLEASE H-LIKE DOMAIN, GAG-PRE-INTEGRASE DOMAIN PROTEIN-RELATED"/>
    <property type="match status" value="1"/>
</dbReference>
<feature type="non-terminal residue" evidence="3">
    <location>
        <position position="1"/>
    </location>
</feature>
<gene>
    <name evidence="3" type="ORF">Tci_645795</name>
</gene>
<protein>
    <recommendedName>
        <fullName evidence="2">Integrase catalytic domain-containing protein</fullName>
    </recommendedName>
</protein>
<dbReference type="InterPro" id="IPR039537">
    <property type="entry name" value="Retrotran_Ty1/copia-like"/>
</dbReference>
<feature type="domain" description="Integrase catalytic" evidence="2">
    <location>
        <begin position="74"/>
        <end position="237"/>
    </location>
</feature>
<reference evidence="3" key="1">
    <citation type="journal article" date="2019" name="Sci. Rep.">
        <title>Draft genome of Tanacetum cinerariifolium, the natural source of mosquito coil.</title>
        <authorList>
            <person name="Yamashiro T."/>
            <person name="Shiraishi A."/>
            <person name="Satake H."/>
            <person name="Nakayama K."/>
        </authorList>
    </citation>
    <scope>NUCLEOTIDE SEQUENCE</scope>
</reference>
<dbReference type="InterPro" id="IPR012337">
    <property type="entry name" value="RNaseH-like_sf"/>
</dbReference>
<sequence>IVDSGCFRHMTGNKAYLANYQEIHDGSFVAFGSSRGDLTCLFAKASIDESNLWHIRLGHLNFKTMNKLMKGNLVRGLPLKNFNNDHSCVSCQKGKQHKATLTDDFSRFSWVIFLATKDETGKVLKPFITAIENQINKKVKVIRCDNETKFKNKDLDDFCEMKWIKREYSNARTPQQNRVTERKNMTLIEEARTMLADSLLPITFWAEAVNTACYVLNRALVIKTQNKTPYELLNGNQTDKNAGPQDTNGNADTQDNVDALKEVFDQHYIALPLWSYISSTYKSLDDKPADDKPKDDIGSKTVEEPVNKDDQAYRNELDKLMSQEKEASDAADSLRKEFEQECMDQRGVTKAGSTNSFNIVSNPINAASTSGTFSAGGPSSLHPDAFIPTNILLHVDQDDS</sequence>
<dbReference type="InterPro" id="IPR025724">
    <property type="entry name" value="GAG-pre-integrase_dom"/>
</dbReference>
<dbReference type="GO" id="GO:0003676">
    <property type="term" value="F:nucleic acid binding"/>
    <property type="evidence" value="ECO:0007669"/>
    <property type="project" value="InterPro"/>
</dbReference>
<dbReference type="Gene3D" id="3.30.420.10">
    <property type="entry name" value="Ribonuclease H-like superfamily/Ribonuclease H"/>
    <property type="match status" value="1"/>
</dbReference>
<evidence type="ECO:0000256" key="1">
    <source>
        <dbReference type="SAM" id="MobiDB-lite"/>
    </source>
</evidence>
<evidence type="ECO:0000313" key="3">
    <source>
        <dbReference type="EMBL" id="GFA73823.1"/>
    </source>
</evidence>
<comment type="caution">
    <text evidence="3">The sequence shown here is derived from an EMBL/GenBank/DDBJ whole genome shotgun (WGS) entry which is preliminary data.</text>
</comment>
<accession>A0A699K829</accession>
<dbReference type="PROSITE" id="PS50994">
    <property type="entry name" value="INTEGRASE"/>
    <property type="match status" value="1"/>
</dbReference>